<evidence type="ECO:0000259" key="1">
    <source>
        <dbReference type="SMART" id="SM00849"/>
    </source>
</evidence>
<name>W7Y5N6_9BACT</name>
<organism evidence="2 3">
    <name type="scientific">Saccharicrinis fermentans DSM 9555 = JCM 21142</name>
    <dbReference type="NCBI Taxonomy" id="869213"/>
    <lineage>
        <taxon>Bacteria</taxon>
        <taxon>Pseudomonadati</taxon>
        <taxon>Bacteroidota</taxon>
        <taxon>Bacteroidia</taxon>
        <taxon>Marinilabiliales</taxon>
        <taxon>Marinilabiliaceae</taxon>
        <taxon>Saccharicrinis</taxon>
    </lineage>
</organism>
<dbReference type="EMBL" id="BAMD01000015">
    <property type="protein sequence ID" value="GAF02898.1"/>
    <property type="molecule type" value="Genomic_DNA"/>
</dbReference>
<dbReference type="InterPro" id="IPR041712">
    <property type="entry name" value="DHPS-like_MBL-fold"/>
</dbReference>
<dbReference type="SUPFAM" id="SSF56281">
    <property type="entry name" value="Metallo-hydrolase/oxidoreductase"/>
    <property type="match status" value="1"/>
</dbReference>
<dbReference type="PANTHER" id="PTHR13754">
    <property type="entry name" value="METALLO-BETA-LACTAMASE SUPERFAMILY PROTEIN"/>
    <property type="match status" value="1"/>
</dbReference>
<reference evidence="2 3" key="1">
    <citation type="journal article" date="2014" name="Genome Announc.">
        <title>Draft Genome Sequence of Cytophaga fermentans JCM 21142T, a Facultative Anaerobe Isolated from Marine Mud.</title>
        <authorList>
            <person name="Starns D."/>
            <person name="Oshima K."/>
            <person name="Suda W."/>
            <person name="Iino T."/>
            <person name="Yuki M."/>
            <person name="Inoue J."/>
            <person name="Kitamura K."/>
            <person name="Iida T."/>
            <person name="Darby A."/>
            <person name="Hattori M."/>
            <person name="Ohkuma M."/>
        </authorList>
    </citation>
    <scope>NUCLEOTIDE SEQUENCE [LARGE SCALE GENOMIC DNA]</scope>
    <source>
        <strain evidence="2 3">JCM 21142</strain>
    </source>
</reference>
<dbReference type="SMART" id="SM00849">
    <property type="entry name" value="Lactamase_B"/>
    <property type="match status" value="1"/>
</dbReference>
<dbReference type="AlphaFoldDB" id="W7Y5N6"/>
<dbReference type="Proteomes" id="UP000019402">
    <property type="component" value="Unassembled WGS sequence"/>
</dbReference>
<protein>
    <submittedName>
        <fullName evidence="2">ComEC family competence protein</fullName>
    </submittedName>
</protein>
<accession>W7Y5N6</accession>
<dbReference type="STRING" id="869213.GCA_000517085_03354"/>
<proteinExistence type="predicted"/>
<evidence type="ECO:0000313" key="2">
    <source>
        <dbReference type="EMBL" id="GAF02898.1"/>
    </source>
</evidence>
<comment type="caution">
    <text evidence="2">The sequence shown here is derived from an EMBL/GenBank/DDBJ whole genome shotgun (WGS) entry which is preliminary data.</text>
</comment>
<sequence>MEITILMDNEKNDLVYRSEHGLSMLIEWNGTTVLFDTGKSDAFMQNAKLLGKDLTKVDYVVLSHGHYDHTGGLEAFLIFNKKAKIILKKEALDERWSVSQGYNRKIGFPLRKRFEQLNERYMFVDETQEIVPGLIVFTDIAKQAGHTFTDSYLFVQQNHTLVPDTFKDELFMAAVHNDKLTVFTGCAHNGVENMIRTAIEYTGIKKVEFVVGGTHLNRASEQQVKRTIMELGKFDIEKAAFNHCSGLQNIPRMAASLRGDIEYGYAGTRYVY</sequence>
<dbReference type="GO" id="GO:0016740">
    <property type="term" value="F:transferase activity"/>
    <property type="evidence" value="ECO:0007669"/>
    <property type="project" value="TreeGrafter"/>
</dbReference>
<dbReference type="InterPro" id="IPR001279">
    <property type="entry name" value="Metallo-B-lactamas"/>
</dbReference>
<dbReference type="CDD" id="cd07713">
    <property type="entry name" value="DHPS-like_MBL-fold"/>
    <property type="match status" value="1"/>
</dbReference>
<gene>
    <name evidence="2" type="ORF">JCM21142_41547</name>
</gene>
<dbReference type="InterPro" id="IPR052926">
    <property type="entry name" value="Metallo-beta-lactamase_dom"/>
</dbReference>
<evidence type="ECO:0000313" key="3">
    <source>
        <dbReference type="Proteomes" id="UP000019402"/>
    </source>
</evidence>
<dbReference type="Pfam" id="PF00753">
    <property type="entry name" value="Lactamase_B"/>
    <property type="match status" value="1"/>
</dbReference>
<dbReference type="PANTHER" id="PTHR13754:SF13">
    <property type="entry name" value="METALLO-BETA-LACTAMASE SUPERFAMILY PROTEIN (AFU_ORTHOLOGUE AFUA_3G07630)"/>
    <property type="match status" value="1"/>
</dbReference>
<dbReference type="eggNOG" id="COG1237">
    <property type="taxonomic scope" value="Bacteria"/>
</dbReference>
<keyword evidence="3" id="KW-1185">Reference proteome</keyword>
<dbReference type="InterPro" id="IPR036866">
    <property type="entry name" value="RibonucZ/Hydroxyglut_hydro"/>
</dbReference>
<dbReference type="Gene3D" id="3.60.15.10">
    <property type="entry name" value="Ribonuclease Z/Hydroxyacylglutathione hydrolase-like"/>
    <property type="match status" value="1"/>
</dbReference>
<feature type="domain" description="Metallo-beta-lactamase" evidence="1">
    <location>
        <begin position="20"/>
        <end position="215"/>
    </location>
</feature>